<evidence type="ECO:0000256" key="1">
    <source>
        <dbReference type="SAM" id="SignalP"/>
    </source>
</evidence>
<evidence type="ECO:0008006" key="4">
    <source>
        <dbReference type="Google" id="ProtNLM"/>
    </source>
</evidence>
<gene>
    <name evidence="2" type="ORF">SmaCSM2_01095</name>
</gene>
<evidence type="ECO:0000313" key="3">
    <source>
        <dbReference type="Proteomes" id="UP000234414"/>
    </source>
</evidence>
<name>A0AAD0BPD7_STEMA</name>
<dbReference type="InterPro" id="IPR036937">
    <property type="entry name" value="Adhesion_dom_fimbrial_sf"/>
</dbReference>
<keyword evidence="1" id="KW-0732">Signal</keyword>
<organism evidence="2 3">
    <name type="scientific">Stenotrophomonas maltophilia</name>
    <name type="common">Pseudomonas maltophilia</name>
    <name type="synonym">Xanthomonas maltophilia</name>
    <dbReference type="NCBI Taxonomy" id="40324"/>
    <lineage>
        <taxon>Bacteria</taxon>
        <taxon>Pseudomonadati</taxon>
        <taxon>Pseudomonadota</taxon>
        <taxon>Gammaproteobacteria</taxon>
        <taxon>Lysobacterales</taxon>
        <taxon>Lysobacteraceae</taxon>
        <taxon>Stenotrophomonas</taxon>
        <taxon>Stenotrophomonas maltophilia group</taxon>
    </lineage>
</organism>
<dbReference type="GO" id="GO:0009289">
    <property type="term" value="C:pilus"/>
    <property type="evidence" value="ECO:0007669"/>
    <property type="project" value="InterPro"/>
</dbReference>
<dbReference type="RefSeq" id="WP_101764728.1">
    <property type="nucleotide sequence ID" value="NZ_CP025298.1"/>
</dbReference>
<feature type="signal peptide" evidence="1">
    <location>
        <begin position="1"/>
        <end position="23"/>
    </location>
</feature>
<feature type="chain" id="PRO_5041924806" description="DUF1120 domain-containing protein" evidence="1">
    <location>
        <begin position="24"/>
        <end position="219"/>
    </location>
</feature>
<sequence length="219" mass="22435">MRTTMIRSSLALALLSACGMASAAIAPKDLEVTGTVKTPTCVVSSDKDGVYDYGKVNASLIPTTGYLTLSTIDQVWTVDCGSGKTFMSFQVVDNREASSSSVSSQNFGLGAVAGFPTSKLGYFTVTLNGAKVDQANVNVLRGTKGAASGTGAASTFLDKTLSHSWTTSGTTGALPLSGSVFSMGLRVSAFVASETVRGAPITEGTPLDGNLTLNYAFGL</sequence>
<reference evidence="2 3" key="1">
    <citation type="submission" date="2017-12" db="EMBL/GenBank/DDBJ databases">
        <title>Complete Genome Sequence of Stenotrophomonas maltophilia CSM2.</title>
        <authorList>
            <person name="Castro-Jaimes S."/>
            <person name="Lopez-Leal G."/>
            <person name="Barberena Jonas C."/>
            <person name="Bustos P."/>
            <person name="Perez-Oseguera A."/>
            <person name="Cevallos M.A."/>
        </authorList>
    </citation>
    <scope>NUCLEOTIDE SEQUENCE [LARGE SCALE GENOMIC DNA]</scope>
    <source>
        <strain evidence="2 3">CSM2</strain>
    </source>
</reference>
<dbReference type="Proteomes" id="UP000234414">
    <property type="component" value="Chromosome"/>
</dbReference>
<accession>A0AAD0BPD7</accession>
<protein>
    <recommendedName>
        <fullName evidence="4">DUF1120 domain-containing protein</fullName>
    </recommendedName>
</protein>
<evidence type="ECO:0000313" key="2">
    <source>
        <dbReference type="EMBL" id="AUI05845.1"/>
    </source>
</evidence>
<dbReference type="EMBL" id="CP025298">
    <property type="protein sequence ID" value="AUI05845.1"/>
    <property type="molecule type" value="Genomic_DNA"/>
</dbReference>
<dbReference type="AlphaFoldDB" id="A0AAD0BPD7"/>
<dbReference type="GO" id="GO:0007155">
    <property type="term" value="P:cell adhesion"/>
    <property type="evidence" value="ECO:0007669"/>
    <property type="project" value="InterPro"/>
</dbReference>
<proteinExistence type="predicted"/>
<dbReference type="Gene3D" id="2.60.40.1090">
    <property type="entry name" value="Fimbrial-type adhesion domain"/>
    <property type="match status" value="1"/>
</dbReference>
<dbReference type="PROSITE" id="PS51257">
    <property type="entry name" value="PROKAR_LIPOPROTEIN"/>
    <property type="match status" value="1"/>
</dbReference>